<dbReference type="PANTHER" id="PTHR11176">
    <property type="entry name" value="BOULE-RELATED"/>
    <property type="match status" value="1"/>
</dbReference>
<keyword evidence="1 2" id="KW-0694">RNA-binding</keyword>
<evidence type="ECO:0000313" key="5">
    <source>
        <dbReference type="EMBL" id="KAE8725281.1"/>
    </source>
</evidence>
<dbReference type="EMBL" id="VEPZ02000429">
    <property type="protein sequence ID" value="KAE8725281.1"/>
    <property type="molecule type" value="Genomic_DNA"/>
</dbReference>
<dbReference type="GO" id="GO:0003723">
    <property type="term" value="F:RNA binding"/>
    <property type="evidence" value="ECO:0007669"/>
    <property type="project" value="UniProtKB-UniRule"/>
</dbReference>
<evidence type="ECO:0000259" key="4">
    <source>
        <dbReference type="PROSITE" id="PS50102"/>
    </source>
</evidence>
<organism evidence="5 6">
    <name type="scientific">Hibiscus syriacus</name>
    <name type="common">Rose of Sharon</name>
    <dbReference type="NCBI Taxonomy" id="106335"/>
    <lineage>
        <taxon>Eukaryota</taxon>
        <taxon>Viridiplantae</taxon>
        <taxon>Streptophyta</taxon>
        <taxon>Embryophyta</taxon>
        <taxon>Tracheophyta</taxon>
        <taxon>Spermatophyta</taxon>
        <taxon>Magnoliopsida</taxon>
        <taxon>eudicotyledons</taxon>
        <taxon>Gunneridae</taxon>
        <taxon>Pentapetalae</taxon>
        <taxon>rosids</taxon>
        <taxon>malvids</taxon>
        <taxon>Malvales</taxon>
        <taxon>Malvaceae</taxon>
        <taxon>Malvoideae</taxon>
        <taxon>Hibiscus</taxon>
    </lineage>
</organism>
<reference evidence="5" key="1">
    <citation type="submission" date="2019-09" db="EMBL/GenBank/DDBJ databases">
        <title>Draft genome information of white flower Hibiscus syriacus.</title>
        <authorList>
            <person name="Kim Y.-M."/>
        </authorList>
    </citation>
    <scope>NUCLEOTIDE SEQUENCE [LARGE SCALE GENOMIC DNA]</scope>
    <source>
        <strain evidence="5">YM2019G1</strain>
    </source>
</reference>
<protein>
    <submittedName>
        <fullName evidence="5">RNA-binding protein 24</fullName>
    </submittedName>
</protein>
<accession>A0A6A3CBV4</accession>
<dbReference type="PROSITE" id="PS50102">
    <property type="entry name" value="RRM"/>
    <property type="match status" value="1"/>
</dbReference>
<evidence type="ECO:0000256" key="3">
    <source>
        <dbReference type="SAM" id="MobiDB-lite"/>
    </source>
</evidence>
<feature type="region of interest" description="Disordered" evidence="3">
    <location>
        <begin position="104"/>
        <end position="127"/>
    </location>
</feature>
<dbReference type="SMART" id="SM00360">
    <property type="entry name" value="RRM"/>
    <property type="match status" value="1"/>
</dbReference>
<evidence type="ECO:0000313" key="6">
    <source>
        <dbReference type="Proteomes" id="UP000436088"/>
    </source>
</evidence>
<dbReference type="SUPFAM" id="SSF54928">
    <property type="entry name" value="RNA-binding domain, RBD"/>
    <property type="match status" value="1"/>
</dbReference>
<gene>
    <name evidence="5" type="ORF">F3Y22_tig00009003pilonHSYRG00030</name>
</gene>
<proteinExistence type="predicted"/>
<dbReference type="PANTHER" id="PTHR11176:SF49">
    <property type="entry name" value="RNA-BINDING PROTEIN ARP1 ISOFORM X1-RELATED"/>
    <property type="match status" value="1"/>
</dbReference>
<dbReference type="AlphaFoldDB" id="A0A6A3CBV4"/>
<dbReference type="InterPro" id="IPR035979">
    <property type="entry name" value="RBD_domain_sf"/>
</dbReference>
<dbReference type="InterPro" id="IPR000504">
    <property type="entry name" value="RRM_dom"/>
</dbReference>
<evidence type="ECO:0000256" key="1">
    <source>
        <dbReference type="ARBA" id="ARBA00022884"/>
    </source>
</evidence>
<dbReference type="InterPro" id="IPR012677">
    <property type="entry name" value="Nucleotide-bd_a/b_plait_sf"/>
</dbReference>
<dbReference type="Gene3D" id="3.30.70.330">
    <property type="match status" value="1"/>
</dbReference>
<sequence>MAFETNTNAVRFGHGGDTTYTKIFAGGLTWETKRDALKPYFEQFGEIIEAVVINDKVTGKSKGCGFVTYKEADSATRACYNPFPVIDGRRANCNLAAFGAHKNRPTSASHSQDDVTEMDKFSPPPAQVMPPSTTGTPAFYRQFIPQYAFPYGYPGYSHNIYPLVGFFCYLTPPNASESFLAFLYGCMWIFNGGSRGGGTSGGVHALMGSWNVGFYAHLLGCSPVLSFPDHIRVVRYPYQGICDITFYTTAA</sequence>
<dbReference type="Pfam" id="PF00076">
    <property type="entry name" value="RRM_1"/>
    <property type="match status" value="1"/>
</dbReference>
<name>A0A6A3CBV4_HIBSY</name>
<keyword evidence="6" id="KW-1185">Reference proteome</keyword>
<feature type="domain" description="RRM" evidence="4">
    <location>
        <begin position="21"/>
        <end position="113"/>
    </location>
</feature>
<evidence type="ECO:0000256" key="2">
    <source>
        <dbReference type="PROSITE-ProRule" id="PRU00176"/>
    </source>
</evidence>
<feature type="compositionally biased region" description="Basic and acidic residues" evidence="3">
    <location>
        <begin position="111"/>
        <end position="120"/>
    </location>
</feature>
<comment type="caution">
    <text evidence="5">The sequence shown here is derived from an EMBL/GenBank/DDBJ whole genome shotgun (WGS) entry which is preliminary data.</text>
</comment>
<dbReference type="Proteomes" id="UP000436088">
    <property type="component" value="Unassembled WGS sequence"/>
</dbReference>